<dbReference type="PANTHER" id="PTHR33362">
    <property type="entry name" value="SIALIC ACID TRAP TRANSPORTER PERMEASE PROTEIN SIAT-RELATED"/>
    <property type="match status" value="1"/>
</dbReference>
<reference evidence="10" key="1">
    <citation type="submission" date="2017-05" db="EMBL/GenBank/DDBJ databases">
        <title>Complete and WGS of Bordetella genogroups.</title>
        <authorList>
            <person name="Spilker T."/>
            <person name="Lipuma J."/>
        </authorList>
    </citation>
    <scope>NUCLEOTIDE SEQUENCE [LARGE SCALE GENOMIC DNA]</scope>
    <source>
        <strain evidence="10">AU18089</strain>
    </source>
</reference>
<evidence type="ECO:0000313" key="9">
    <source>
        <dbReference type="EMBL" id="OZI24796.1"/>
    </source>
</evidence>
<evidence type="ECO:0000256" key="1">
    <source>
        <dbReference type="ARBA" id="ARBA00004429"/>
    </source>
</evidence>
<evidence type="ECO:0000313" key="10">
    <source>
        <dbReference type="Proteomes" id="UP000216947"/>
    </source>
</evidence>
<dbReference type="PANTHER" id="PTHR33362:SF5">
    <property type="entry name" value="C4-DICARBOXYLATE TRAP TRANSPORTER LARGE PERMEASE PROTEIN DCTM"/>
    <property type="match status" value="1"/>
</dbReference>
<dbReference type="GO" id="GO:0022857">
    <property type="term" value="F:transmembrane transporter activity"/>
    <property type="evidence" value="ECO:0007669"/>
    <property type="project" value="UniProtKB-UniRule"/>
</dbReference>
<evidence type="ECO:0000256" key="2">
    <source>
        <dbReference type="ARBA" id="ARBA00022475"/>
    </source>
</evidence>
<dbReference type="RefSeq" id="WP_094796144.1">
    <property type="nucleotide sequence ID" value="NZ_NEVK01000003.1"/>
</dbReference>
<feature type="transmembrane region" description="Helical" evidence="7">
    <location>
        <begin position="7"/>
        <end position="33"/>
    </location>
</feature>
<organism evidence="9 10">
    <name type="scientific">Bordetella genomosp. 7</name>
    <dbReference type="NCBI Taxonomy" id="1416805"/>
    <lineage>
        <taxon>Bacteria</taxon>
        <taxon>Pseudomonadati</taxon>
        <taxon>Pseudomonadota</taxon>
        <taxon>Betaproteobacteria</taxon>
        <taxon>Burkholderiales</taxon>
        <taxon>Alcaligenaceae</taxon>
        <taxon>Bordetella</taxon>
    </lineage>
</organism>
<feature type="transmembrane region" description="Helical" evidence="7">
    <location>
        <begin position="167"/>
        <end position="194"/>
    </location>
</feature>
<proteinExistence type="inferred from homology"/>
<gene>
    <name evidence="9" type="ORF">CAL19_04720</name>
</gene>
<keyword evidence="4 7" id="KW-0812">Transmembrane</keyword>
<feature type="transmembrane region" description="Helical" evidence="7">
    <location>
        <begin position="215"/>
        <end position="233"/>
    </location>
</feature>
<dbReference type="Pfam" id="PF06808">
    <property type="entry name" value="DctM"/>
    <property type="match status" value="1"/>
</dbReference>
<keyword evidence="2" id="KW-1003">Cell membrane</keyword>
<dbReference type="GO" id="GO:0005886">
    <property type="term" value="C:plasma membrane"/>
    <property type="evidence" value="ECO:0007669"/>
    <property type="project" value="UniProtKB-SubCell"/>
</dbReference>
<dbReference type="InterPro" id="IPR010656">
    <property type="entry name" value="DctM"/>
</dbReference>
<feature type="transmembrane region" description="Helical" evidence="7">
    <location>
        <begin position="354"/>
        <end position="378"/>
    </location>
</feature>
<evidence type="ECO:0000259" key="8">
    <source>
        <dbReference type="Pfam" id="PF06808"/>
    </source>
</evidence>
<feature type="transmembrane region" description="Helical" evidence="7">
    <location>
        <begin position="137"/>
        <end position="161"/>
    </location>
</feature>
<feature type="transmembrane region" description="Helical" evidence="7">
    <location>
        <begin position="239"/>
        <end position="255"/>
    </location>
</feature>
<feature type="transmembrane region" description="Helical" evidence="7">
    <location>
        <begin position="398"/>
        <end position="419"/>
    </location>
</feature>
<evidence type="ECO:0000256" key="5">
    <source>
        <dbReference type="ARBA" id="ARBA00022989"/>
    </source>
</evidence>
<dbReference type="Proteomes" id="UP000216947">
    <property type="component" value="Unassembled WGS sequence"/>
</dbReference>
<evidence type="ECO:0000256" key="4">
    <source>
        <dbReference type="ARBA" id="ARBA00022692"/>
    </source>
</evidence>
<keyword evidence="10" id="KW-1185">Reference proteome</keyword>
<keyword evidence="3 7" id="KW-0997">Cell inner membrane</keyword>
<comment type="subunit">
    <text evidence="7">The complex comprises the extracytoplasmic solute receptor protein and the two transmembrane proteins.</text>
</comment>
<feature type="transmembrane region" description="Helical" evidence="7">
    <location>
        <begin position="85"/>
        <end position="106"/>
    </location>
</feature>
<comment type="subcellular location">
    <subcellularLocation>
        <location evidence="1 7">Cell inner membrane</location>
        <topology evidence="1 7">Multi-pass membrane protein</topology>
    </subcellularLocation>
</comment>
<evidence type="ECO:0000256" key="7">
    <source>
        <dbReference type="RuleBase" id="RU369079"/>
    </source>
</evidence>
<dbReference type="NCBIfam" id="TIGR00786">
    <property type="entry name" value="dctM"/>
    <property type="match status" value="1"/>
</dbReference>
<protein>
    <recommendedName>
        <fullName evidence="7">TRAP transporter large permease protein</fullName>
    </recommendedName>
</protein>
<feature type="transmembrane region" description="Helical" evidence="7">
    <location>
        <begin position="112"/>
        <end position="130"/>
    </location>
</feature>
<comment type="caution">
    <text evidence="9">The sequence shown here is derived from an EMBL/GenBank/DDBJ whole genome shotgun (WGS) entry which is preliminary data.</text>
</comment>
<name>A0A261RIC7_9BORD</name>
<dbReference type="PIRSF" id="PIRSF006066">
    <property type="entry name" value="HI0050"/>
    <property type="match status" value="1"/>
</dbReference>
<keyword evidence="6 7" id="KW-0472">Membrane</keyword>
<feature type="transmembrane region" description="Helical" evidence="7">
    <location>
        <begin position="314"/>
        <end position="342"/>
    </location>
</feature>
<keyword evidence="5 7" id="KW-1133">Transmembrane helix</keyword>
<comment type="function">
    <text evidence="7">Part of the tripartite ATP-independent periplasmic (TRAP) transport system.</text>
</comment>
<keyword evidence="7" id="KW-0813">Transport</keyword>
<dbReference type="AlphaFoldDB" id="A0A261RIC7"/>
<accession>A0A261RIC7</accession>
<feature type="transmembrane region" description="Helical" evidence="7">
    <location>
        <begin position="53"/>
        <end position="73"/>
    </location>
</feature>
<evidence type="ECO:0000256" key="6">
    <source>
        <dbReference type="ARBA" id="ARBA00023136"/>
    </source>
</evidence>
<sequence length="425" mass="44767">MIDYLPILLLVALLAIGAPIYLALGLSALLGFYIADLPLLASAEIVYNSLTPFTLMAVPFFVITANLMTAGGISDALVKFARVWVGHLWGGLGVATILACAIFSAISGSSVATALAIGAISIPAMVAAGYDRGYAMGVTAAGGTLGILIPPSIPLILYGFITDQSVVALFSAALIPGLLAVLSLLVCAMLIARIKNYPRCPRASMAERLAALKQAAPSLFLPVMILGGIYGGIYTPTEAAIVSVVYSLVISQLFYRRMRLVEILRVMGKSMIDTSAIMIILAAAMLLGHYLSIVDLGFRVAAAVEAMGLEPMQFNLLIMAILLVLGMFMEATSMLLILVPMLLPAMVALGVNPVHFAVLFVIAMEIGLITPPIGMNLYVVTRAGQGALQDAIRGSLPYVGMLVLLALVVLAVPHTALWLPQWLGR</sequence>
<feature type="domain" description="TRAP C4-dicarboxylate transport system permease DctM subunit" evidence="8">
    <location>
        <begin position="8"/>
        <end position="414"/>
    </location>
</feature>
<evidence type="ECO:0000256" key="3">
    <source>
        <dbReference type="ARBA" id="ARBA00022519"/>
    </source>
</evidence>
<feature type="transmembrane region" description="Helical" evidence="7">
    <location>
        <begin position="276"/>
        <end position="294"/>
    </location>
</feature>
<comment type="similarity">
    <text evidence="7">Belongs to the TRAP transporter large permease family.</text>
</comment>
<dbReference type="InterPro" id="IPR004681">
    <property type="entry name" value="TRAP_DctM"/>
</dbReference>
<dbReference type="EMBL" id="NEVK01000003">
    <property type="protein sequence ID" value="OZI24796.1"/>
    <property type="molecule type" value="Genomic_DNA"/>
</dbReference>